<feature type="region of interest" description="Disordered" evidence="1">
    <location>
        <begin position="72"/>
        <end position="127"/>
    </location>
</feature>
<reference evidence="2" key="1">
    <citation type="submission" date="2022-07" db="EMBL/GenBank/DDBJ databases">
        <title>First report of Bartonella spp. in marsupials in Brazil, with a description of Bartonella harrusi sp. nov. and new proposal for taxonomic reclassification of species of the genus Bartonella.</title>
        <authorList>
            <person name="Amaral R.B."/>
        </authorList>
    </citation>
    <scope>NUCLEOTIDE SEQUENCE</scope>
    <source>
        <strain evidence="2">117A</strain>
    </source>
</reference>
<evidence type="ECO:0000313" key="2">
    <source>
        <dbReference type="EMBL" id="UTO28487.1"/>
    </source>
</evidence>
<organism evidence="2 3">
    <name type="scientific">Bartonella harrusi</name>
    <dbReference type="NCBI Taxonomy" id="2961895"/>
    <lineage>
        <taxon>Bacteria</taxon>
        <taxon>Pseudomonadati</taxon>
        <taxon>Pseudomonadota</taxon>
        <taxon>Alphaproteobacteria</taxon>
        <taxon>Hyphomicrobiales</taxon>
        <taxon>Bartonellaceae</taxon>
        <taxon>Bartonella</taxon>
    </lineage>
</organism>
<keyword evidence="3" id="KW-1185">Reference proteome</keyword>
<proteinExistence type="predicted"/>
<dbReference type="InterPro" id="IPR012644">
    <property type="entry name" value="CHP02300_FYDLN_acid"/>
</dbReference>
<evidence type="ECO:0000256" key="1">
    <source>
        <dbReference type="SAM" id="MobiDB-lite"/>
    </source>
</evidence>
<evidence type="ECO:0000313" key="3">
    <source>
        <dbReference type="Proteomes" id="UP001059475"/>
    </source>
</evidence>
<dbReference type="NCBIfam" id="TIGR02300">
    <property type="entry name" value="FYDLN_acid"/>
    <property type="match status" value="1"/>
</dbReference>
<dbReference type="RefSeq" id="WP_241437942.1">
    <property type="nucleotide sequence ID" value="NZ_CP101114.1"/>
</dbReference>
<gene>
    <name evidence="2" type="ORF">NMK50_10290</name>
</gene>
<protein>
    <submittedName>
        <fullName evidence="2">TIGR02300 family protein</fullName>
    </submittedName>
</protein>
<accession>A0ABY5ESX9</accession>
<feature type="compositionally biased region" description="Acidic residues" evidence="1">
    <location>
        <begin position="72"/>
        <end position="113"/>
    </location>
</feature>
<dbReference type="EMBL" id="CP101114">
    <property type="protein sequence ID" value="UTO28487.1"/>
    <property type="molecule type" value="Genomic_DNA"/>
</dbReference>
<dbReference type="Pfam" id="PF09538">
    <property type="entry name" value="FYDLN_acid"/>
    <property type="match status" value="1"/>
</dbReference>
<dbReference type="Proteomes" id="UP001059475">
    <property type="component" value="Chromosome"/>
</dbReference>
<sequence length="127" mass="14063">MAKQELGTKRIDPETGKKFYDLNRDPIVSPYTGISYPRSYFEVAAAEASNEEEVDAEELDTALEKSAFMLLEEDDDDSKDDDLPDLEDSDVDLGDDDDTFLSHDEEDDDDDDVTGIIGGGVSNDDDL</sequence>
<name>A0ABY5ESX9_9HYPH</name>